<dbReference type="KEGG" id="tet:TTHERM_00023910"/>
<evidence type="ECO:0000256" key="2">
    <source>
        <dbReference type="SAM" id="MobiDB-lite"/>
    </source>
</evidence>
<feature type="region of interest" description="Disordered" evidence="2">
    <location>
        <begin position="852"/>
        <end position="875"/>
    </location>
</feature>
<dbReference type="eggNOG" id="ENOG502QYQM">
    <property type="taxonomic scope" value="Eukaryota"/>
</dbReference>
<feature type="coiled-coil region" evidence="1">
    <location>
        <begin position="546"/>
        <end position="608"/>
    </location>
</feature>
<evidence type="ECO:0008006" key="5">
    <source>
        <dbReference type="Google" id="ProtNLM"/>
    </source>
</evidence>
<dbReference type="InterPro" id="IPR008979">
    <property type="entry name" value="Galactose-bd-like_sf"/>
</dbReference>
<feature type="compositionally biased region" description="Polar residues" evidence="2">
    <location>
        <begin position="800"/>
        <end position="837"/>
    </location>
</feature>
<dbReference type="PANTHER" id="PTHR40682">
    <property type="entry name" value="F5/8 TYPE C DOMAIN CONTAINING PROTEIN"/>
    <property type="match status" value="1"/>
</dbReference>
<feature type="compositionally biased region" description="Low complexity" evidence="2">
    <location>
        <begin position="763"/>
        <end position="776"/>
    </location>
</feature>
<feature type="compositionally biased region" description="Polar residues" evidence="2">
    <location>
        <begin position="852"/>
        <end position="873"/>
    </location>
</feature>
<feature type="coiled-coil region" evidence="1">
    <location>
        <begin position="398"/>
        <end position="425"/>
    </location>
</feature>
<feature type="region of interest" description="Disordered" evidence="2">
    <location>
        <begin position="736"/>
        <end position="837"/>
    </location>
</feature>
<dbReference type="Gene3D" id="2.60.120.260">
    <property type="entry name" value="Galactose-binding domain-like"/>
    <property type="match status" value="1"/>
</dbReference>
<evidence type="ECO:0000256" key="1">
    <source>
        <dbReference type="SAM" id="Coils"/>
    </source>
</evidence>
<reference evidence="4" key="1">
    <citation type="journal article" date="2006" name="PLoS Biol.">
        <title>Macronuclear genome sequence of the ciliate Tetrahymena thermophila, a model eukaryote.</title>
        <authorList>
            <person name="Eisen J.A."/>
            <person name="Coyne R.S."/>
            <person name="Wu M."/>
            <person name="Wu D."/>
            <person name="Thiagarajan M."/>
            <person name="Wortman J.R."/>
            <person name="Badger J.H."/>
            <person name="Ren Q."/>
            <person name="Amedeo P."/>
            <person name="Jones K.M."/>
            <person name="Tallon L.J."/>
            <person name="Delcher A.L."/>
            <person name="Salzberg S.L."/>
            <person name="Silva J.C."/>
            <person name="Haas B.J."/>
            <person name="Majoros W.H."/>
            <person name="Farzad M."/>
            <person name="Carlton J.M."/>
            <person name="Smith R.K. Jr."/>
            <person name="Garg J."/>
            <person name="Pearlman R.E."/>
            <person name="Karrer K.M."/>
            <person name="Sun L."/>
            <person name="Manning G."/>
            <person name="Elde N.C."/>
            <person name="Turkewitz A.P."/>
            <person name="Asai D.J."/>
            <person name="Wilkes D.E."/>
            <person name="Wang Y."/>
            <person name="Cai H."/>
            <person name="Collins K."/>
            <person name="Stewart B.A."/>
            <person name="Lee S.R."/>
            <person name="Wilamowska K."/>
            <person name="Weinberg Z."/>
            <person name="Ruzzo W.L."/>
            <person name="Wloga D."/>
            <person name="Gaertig J."/>
            <person name="Frankel J."/>
            <person name="Tsao C.-C."/>
            <person name="Gorovsky M.A."/>
            <person name="Keeling P.J."/>
            <person name="Waller R.F."/>
            <person name="Patron N.J."/>
            <person name="Cherry J.M."/>
            <person name="Stover N.A."/>
            <person name="Krieger C.J."/>
            <person name="del Toro C."/>
            <person name="Ryder H.F."/>
            <person name="Williamson S.C."/>
            <person name="Barbeau R.A."/>
            <person name="Hamilton E.P."/>
            <person name="Orias E."/>
        </authorList>
    </citation>
    <scope>NUCLEOTIDE SEQUENCE [LARGE SCALE GENOMIC DNA]</scope>
    <source>
        <strain evidence="4">SB210</strain>
    </source>
</reference>
<dbReference type="EMBL" id="GG662845">
    <property type="protein sequence ID" value="EAR88232.2"/>
    <property type="molecule type" value="Genomic_DNA"/>
</dbReference>
<dbReference type="AlphaFoldDB" id="Q22R90"/>
<keyword evidence="4" id="KW-1185">Reference proteome</keyword>
<evidence type="ECO:0000313" key="4">
    <source>
        <dbReference type="Proteomes" id="UP000009168"/>
    </source>
</evidence>
<dbReference type="RefSeq" id="XP_001008477.2">
    <property type="nucleotide sequence ID" value="XM_001008477.2"/>
</dbReference>
<name>Q22R90_TETTS</name>
<dbReference type="SUPFAM" id="SSF49785">
    <property type="entry name" value="Galactose-binding domain-like"/>
    <property type="match status" value="1"/>
</dbReference>
<dbReference type="GeneID" id="7828724"/>
<dbReference type="OrthoDB" id="313433at2759"/>
<evidence type="ECO:0000313" key="3">
    <source>
        <dbReference type="EMBL" id="EAR88232.2"/>
    </source>
</evidence>
<feature type="compositionally biased region" description="Low complexity" evidence="2">
    <location>
        <begin position="785"/>
        <end position="799"/>
    </location>
</feature>
<keyword evidence="1" id="KW-0175">Coiled coil</keyword>
<dbReference type="Proteomes" id="UP000009168">
    <property type="component" value="Unassembled WGS sequence"/>
</dbReference>
<sequence length="931" mass="107637">MDSEEIQQIQAINFISEQNNAKVISCSSELKNAQAANIISANRKSIWMTEEGMPQSVIIDISKLADRPKFFKCVAFDCWHDYKTNPSIIEFLVSTDNVKEYITWSTIYLELKEGLQVFQIDPLGRRYDFIKIIVKETYGGAKTYLNQVLLFEENPFGNKQPASQQQIQSNNSQALLMRNKSNAQDLSMNIESEIDEKFFNQARLNIPRPFPNQMSSSSSNNLNIQSNIGTTLNTQGNTLNTQPNSMITQTNQTLPDQNLTSNILNQPHPANLPSISYPSYNNSDRRLKHNNVNSIKKRSLVSSPSEELLHYQGNVHQSGNNTQQSLAMNGQFFHTPSHSNYNLNSNHNLQSNQMAQQPLDSIQKQLYNIQQQSMPGSSAIQSVRGMNSFQQNQPQIMNTDLDQIQQNLNLKLQNMNKEIMQLQNEQPSEVIMDNSSLTPVNQDNYAELQKQLFGQPNVNQQNQLQREPNLMQVNSNSNNNLFEKVNNSGYKQINLNQQDGGQLVSNKTSQISQINNNAHNHNNSQHSNINANILFEDSNQIPSHLLTQSEKEVLALKKMVQSLKEENSAKDHQIKKLEQIVQNLQYTCQNLVEKVESLENKFENFKQQFKTSSSYRRTTQTEERDDEKYNQYVLETNQKQNFPLNSPQTFGKNYSHHSNNYANNNNSAQKYGDHHNQTEQDILYEQYDSQNDKINKLIEQKLEQFQKVIVNTMKKNILPQENEQQEYQSNAIPVRGQQNSQLRPKQQTYSQQENFDKQRTNKSRQNSSNSRQQKTQDYYQPPSFNQNSRSDSQSYQRQSFNQNSQPSYTNKNMGNRSNSNHSQQNIQKSYRSISKQNQQDYHDINQVPLQQVQSNKQFNTEPNRNRTDNSSNPRVVKLLEKLQEKLTIRQKKVEQLNSGKKSKKDYYDRDFDDISDIQDGISSGHHSRLFE</sequence>
<dbReference type="InParanoid" id="Q22R90"/>
<organism evidence="3 4">
    <name type="scientific">Tetrahymena thermophila (strain SB210)</name>
    <dbReference type="NCBI Taxonomy" id="312017"/>
    <lineage>
        <taxon>Eukaryota</taxon>
        <taxon>Sar</taxon>
        <taxon>Alveolata</taxon>
        <taxon>Ciliophora</taxon>
        <taxon>Intramacronucleata</taxon>
        <taxon>Oligohymenophorea</taxon>
        <taxon>Hymenostomatida</taxon>
        <taxon>Tetrahymenina</taxon>
        <taxon>Tetrahymenidae</taxon>
        <taxon>Tetrahymena</taxon>
    </lineage>
</organism>
<gene>
    <name evidence="3" type="ORF">TTHERM_00023910</name>
</gene>
<feature type="compositionally biased region" description="Polar residues" evidence="2">
    <location>
        <begin position="736"/>
        <end position="753"/>
    </location>
</feature>
<dbReference type="PANTHER" id="PTHR40682:SF1">
    <property type="entry name" value="CHROMOSOME UNDETERMINED SCAFFOLD_48, WHOLE GENOME SHOTGUN SEQUENCE"/>
    <property type="match status" value="1"/>
</dbReference>
<proteinExistence type="predicted"/>
<protein>
    <recommendedName>
        <fullName evidence="5">F5/8 type C domain protein</fullName>
    </recommendedName>
</protein>
<dbReference type="HOGENOM" id="CLU_313224_0_0_1"/>
<accession>Q22R90</accession>